<dbReference type="GeneTree" id="ENSGT00940000158512"/>
<evidence type="ECO:0000256" key="7">
    <source>
        <dbReference type="ARBA" id="ARBA00022737"/>
    </source>
</evidence>
<gene>
    <name evidence="19" type="primary">TRPV2</name>
</gene>
<dbReference type="GO" id="GO:0044295">
    <property type="term" value="C:axonal growth cone"/>
    <property type="evidence" value="ECO:0007669"/>
    <property type="project" value="Ensembl"/>
</dbReference>
<evidence type="ECO:0000313" key="19">
    <source>
        <dbReference type="Ensembl" id="ENSSPUP00000004815.1"/>
    </source>
</evidence>
<keyword evidence="7" id="KW-0677">Repeat</keyword>
<keyword evidence="13" id="KW-0407">Ion channel</keyword>
<feature type="repeat" description="ANK" evidence="15">
    <location>
        <begin position="175"/>
        <end position="207"/>
    </location>
</feature>
<keyword evidence="9 17" id="KW-1133">Transmembrane helix</keyword>
<evidence type="ECO:0000259" key="18">
    <source>
        <dbReference type="Pfam" id="PF00520"/>
    </source>
</evidence>
<dbReference type="GO" id="GO:0009266">
    <property type="term" value="P:response to temperature stimulus"/>
    <property type="evidence" value="ECO:0007669"/>
    <property type="project" value="Ensembl"/>
</dbReference>
<accession>A0A8D0L3G8</accession>
<feature type="transmembrane region" description="Helical" evidence="17">
    <location>
        <begin position="512"/>
        <end position="532"/>
    </location>
</feature>
<protein>
    <submittedName>
        <fullName evidence="19">Transient receptor potential cation channel subfamily V member 2</fullName>
    </submittedName>
</protein>
<dbReference type="InterPro" id="IPR005821">
    <property type="entry name" value="Ion_trans_dom"/>
</dbReference>
<evidence type="ECO:0000256" key="3">
    <source>
        <dbReference type="ARBA" id="ARBA00022475"/>
    </source>
</evidence>
<evidence type="ECO:0000256" key="16">
    <source>
        <dbReference type="SAM" id="MobiDB-lite"/>
    </source>
</evidence>
<dbReference type="FunFam" id="1.25.40.20:FF:000018">
    <property type="entry name" value="Transient receptor potential cation channel subfamily V member 1"/>
    <property type="match status" value="1"/>
</dbReference>
<evidence type="ECO:0000256" key="5">
    <source>
        <dbReference type="ARBA" id="ARBA00022673"/>
    </source>
</evidence>
<dbReference type="PROSITE" id="PS50088">
    <property type="entry name" value="ANK_REPEAT"/>
    <property type="match status" value="1"/>
</dbReference>
<dbReference type="PANTHER" id="PTHR10582:SF5">
    <property type="entry name" value="TRANSIENT RECEPTOR POTENTIAL CATION CHANNEL SUBFAMILY V MEMBER 2"/>
    <property type="match status" value="1"/>
</dbReference>
<dbReference type="GO" id="GO:0090280">
    <property type="term" value="P:positive regulation of calcium ion import"/>
    <property type="evidence" value="ECO:0007669"/>
    <property type="project" value="Ensembl"/>
</dbReference>
<dbReference type="Gene3D" id="1.10.287.70">
    <property type="match status" value="1"/>
</dbReference>
<feature type="transmembrane region" description="Helical" evidence="17">
    <location>
        <begin position="486"/>
        <end position="506"/>
    </location>
</feature>
<evidence type="ECO:0000313" key="20">
    <source>
        <dbReference type="Proteomes" id="UP000694392"/>
    </source>
</evidence>
<keyword evidence="11" id="KW-0406">Ion transport</keyword>
<keyword evidence="10 15" id="KW-0040">ANK repeat</keyword>
<dbReference type="InterPro" id="IPR002110">
    <property type="entry name" value="Ankyrin_rpt"/>
</dbReference>
<dbReference type="GO" id="GO:0005262">
    <property type="term" value="F:calcium channel activity"/>
    <property type="evidence" value="ECO:0007669"/>
    <property type="project" value="UniProtKB-KW"/>
</dbReference>
<organism evidence="19 20">
    <name type="scientific">Sphenodon punctatus</name>
    <name type="common">Tuatara</name>
    <name type="synonym">Hatteria punctata</name>
    <dbReference type="NCBI Taxonomy" id="8508"/>
    <lineage>
        <taxon>Eukaryota</taxon>
        <taxon>Metazoa</taxon>
        <taxon>Chordata</taxon>
        <taxon>Craniata</taxon>
        <taxon>Vertebrata</taxon>
        <taxon>Euteleostomi</taxon>
        <taxon>Lepidosauria</taxon>
        <taxon>Sphenodontia</taxon>
        <taxon>Sphenodontidae</taxon>
        <taxon>Sphenodon</taxon>
    </lineage>
</organism>
<feature type="region of interest" description="Disordered" evidence="16">
    <location>
        <begin position="734"/>
        <end position="777"/>
    </location>
</feature>
<evidence type="ECO:0000256" key="17">
    <source>
        <dbReference type="SAM" id="Phobius"/>
    </source>
</evidence>
<dbReference type="InterPro" id="IPR036770">
    <property type="entry name" value="Ankyrin_rpt-contain_sf"/>
</dbReference>
<evidence type="ECO:0000256" key="2">
    <source>
        <dbReference type="ARBA" id="ARBA00022448"/>
    </source>
</evidence>
<dbReference type="Pfam" id="PF00520">
    <property type="entry name" value="Ion_trans"/>
    <property type="match status" value="1"/>
</dbReference>
<dbReference type="InterPro" id="IPR024862">
    <property type="entry name" value="TRPV"/>
</dbReference>
<keyword evidence="6 17" id="KW-0812">Transmembrane</keyword>
<reference evidence="19" key="1">
    <citation type="submission" date="2025-08" db="UniProtKB">
        <authorList>
            <consortium name="Ensembl"/>
        </authorList>
    </citation>
    <scope>IDENTIFICATION</scope>
</reference>
<sequence length="777" mass="89034">MSSSSSAYSQSGPTEKKELKLESYDGSEEETHKAGKSPKRSGGVQPPLESRFQPESKDRPPQVRINLLYCPELVSKSPENRFARDKLFDAVSSGDPQRLDGLYEYLHKTSKFLTDSLYTDAKTDKTCLMKALLNLKDGTTDIIKRLLEIDQELRSVNSPRDRDLLVNAECTGYYEGQTALHIAIEKRNLELVKLLVEKKADVHTKACGEFFRRKKGGVGFYFGELPLSLAVCTNQPDVIDYLLDNPYQPARLQEQDSLGNTVLHALVMVADDTKEKENTELVIRMYDQMLKASVKRSNGWKLEEIVNKQGFTPLKLAAKTGKVEIFKHIIQREMPEPAHQCLSRKFTEWTYGPIQVSLYDLSSIDSYEKNSVLEILAYSSDTPNRDKMVDLEPLNKLLQDKWDSFAARRFYLSFFFYVVFMVIFTFVACHQPLQGKPLFPVDFNAGGPLQITAQIIVLFGGIYLIFTQCLYLWRRRRSLRSVFSDDIIQVFLLFQSLSLLLAALLYAANLEVYVIFLVLALLLGWVNMLYYTRGFQLTGMYSIMIQKIILRDLLRFIMVYVIFLFGFSTALVALTGGAPRPAQNESVPQEGDDKGRVVYGGVLITSLELFKFTIGMGDLEFREHTKFKYFVMLLLLLYVILTYILLLNMLIALMNDTVSKVTETSESAWKLQRAIAILEIENTWLWRWKQKPRSGFLCSVGPDKKEDERWCFRVEESYWDDWKKNLVVLKEDPGNCTESESKSQEKTLQKRPSRARKTSTTVEEQMPLADRGLLADL</sequence>
<name>A0A8D0L3G8_SPHPU</name>
<dbReference type="OMA" id="KRYEMVV"/>
<feature type="transmembrane region" description="Helical" evidence="17">
    <location>
        <begin position="553"/>
        <end position="577"/>
    </location>
</feature>
<dbReference type="GO" id="GO:0032584">
    <property type="term" value="C:growth cone membrane"/>
    <property type="evidence" value="ECO:0007669"/>
    <property type="project" value="Ensembl"/>
</dbReference>
<dbReference type="PRINTS" id="PR01768">
    <property type="entry name" value="TRPVRECEPTOR"/>
</dbReference>
<dbReference type="Proteomes" id="UP000694392">
    <property type="component" value="Unplaced"/>
</dbReference>
<proteinExistence type="predicted"/>
<dbReference type="Ensembl" id="ENSSPUT00000005117.1">
    <property type="protein sequence ID" value="ENSSPUP00000004815.1"/>
    <property type="gene ID" value="ENSSPUG00000003733.1"/>
</dbReference>
<reference evidence="19" key="2">
    <citation type="submission" date="2025-09" db="UniProtKB">
        <authorList>
            <consortium name="Ensembl"/>
        </authorList>
    </citation>
    <scope>IDENTIFICATION</scope>
</reference>
<evidence type="ECO:0000256" key="9">
    <source>
        <dbReference type="ARBA" id="ARBA00022989"/>
    </source>
</evidence>
<dbReference type="SMART" id="SM00248">
    <property type="entry name" value="ANK"/>
    <property type="match status" value="4"/>
</dbReference>
<keyword evidence="3" id="KW-1003">Cell membrane</keyword>
<dbReference type="PROSITE" id="PS50297">
    <property type="entry name" value="ANK_REP_REGION"/>
    <property type="match status" value="1"/>
</dbReference>
<feature type="compositionally biased region" description="Low complexity" evidence="16">
    <location>
        <begin position="1"/>
        <end position="11"/>
    </location>
</feature>
<keyword evidence="12 17" id="KW-0472">Membrane</keyword>
<dbReference type="GO" id="GO:0098703">
    <property type="term" value="P:calcium ion import across plasma membrane"/>
    <property type="evidence" value="ECO:0007669"/>
    <property type="project" value="TreeGrafter"/>
</dbReference>
<feature type="compositionally biased region" description="Basic and acidic residues" evidence="16">
    <location>
        <begin position="734"/>
        <end position="748"/>
    </location>
</feature>
<dbReference type="SUPFAM" id="SSF48403">
    <property type="entry name" value="Ankyrin repeat"/>
    <property type="match status" value="1"/>
</dbReference>
<dbReference type="GO" id="GO:0120162">
    <property type="term" value="P:positive regulation of cold-induced thermogenesis"/>
    <property type="evidence" value="ECO:0007669"/>
    <property type="project" value="Ensembl"/>
</dbReference>
<dbReference type="InterPro" id="IPR008347">
    <property type="entry name" value="TrpV1-4"/>
</dbReference>
<dbReference type="Gene3D" id="1.25.40.20">
    <property type="entry name" value="Ankyrin repeat-containing domain"/>
    <property type="match status" value="1"/>
</dbReference>
<dbReference type="GO" id="GO:0045773">
    <property type="term" value="P:positive regulation of axon extension"/>
    <property type="evidence" value="ECO:0007669"/>
    <property type="project" value="Ensembl"/>
</dbReference>
<feature type="region of interest" description="Disordered" evidence="16">
    <location>
        <begin position="1"/>
        <end position="60"/>
    </location>
</feature>
<evidence type="ECO:0000256" key="4">
    <source>
        <dbReference type="ARBA" id="ARBA00022568"/>
    </source>
</evidence>
<evidence type="ECO:0000256" key="10">
    <source>
        <dbReference type="ARBA" id="ARBA00023043"/>
    </source>
</evidence>
<evidence type="ECO:0000256" key="6">
    <source>
        <dbReference type="ARBA" id="ARBA00022692"/>
    </source>
</evidence>
<dbReference type="NCBIfam" id="TIGR00870">
    <property type="entry name" value="trp"/>
    <property type="match status" value="1"/>
</dbReference>
<evidence type="ECO:0000256" key="13">
    <source>
        <dbReference type="ARBA" id="ARBA00023303"/>
    </source>
</evidence>
<keyword evidence="20" id="KW-1185">Reference proteome</keyword>
<feature type="transmembrane region" description="Helical" evidence="17">
    <location>
        <begin position="629"/>
        <end position="654"/>
    </location>
</feature>
<keyword evidence="4" id="KW-0109">Calcium transport</keyword>
<evidence type="ECO:0000256" key="15">
    <source>
        <dbReference type="PROSITE-ProRule" id="PRU00023"/>
    </source>
</evidence>
<keyword evidence="2" id="KW-0813">Transport</keyword>
<dbReference type="GO" id="GO:0009986">
    <property type="term" value="C:cell surface"/>
    <property type="evidence" value="ECO:0007669"/>
    <property type="project" value="Ensembl"/>
</dbReference>
<comment type="subcellular location">
    <subcellularLocation>
        <location evidence="1">Cell membrane</location>
        <topology evidence="1">Multi-pass membrane protein</topology>
    </subcellularLocation>
</comment>
<dbReference type="AlphaFoldDB" id="A0A8D0L3G8"/>
<evidence type="ECO:0000256" key="11">
    <source>
        <dbReference type="ARBA" id="ARBA00023065"/>
    </source>
</evidence>
<evidence type="ECO:0000256" key="1">
    <source>
        <dbReference type="ARBA" id="ARBA00004651"/>
    </source>
</evidence>
<evidence type="ECO:0000256" key="14">
    <source>
        <dbReference type="ARBA" id="ARBA00036634"/>
    </source>
</evidence>
<evidence type="ECO:0000256" key="8">
    <source>
        <dbReference type="ARBA" id="ARBA00022837"/>
    </source>
</evidence>
<keyword evidence="8" id="KW-0106">Calcium</keyword>
<feature type="transmembrane region" description="Helical" evidence="17">
    <location>
        <begin position="410"/>
        <end position="433"/>
    </location>
</feature>
<feature type="compositionally biased region" description="Basic and acidic residues" evidence="16">
    <location>
        <begin position="14"/>
        <end position="33"/>
    </location>
</feature>
<feature type="domain" description="Ion transport" evidence="18">
    <location>
        <begin position="411"/>
        <end position="665"/>
    </location>
</feature>
<dbReference type="GO" id="GO:0044297">
    <property type="term" value="C:cell body"/>
    <property type="evidence" value="ECO:0007669"/>
    <property type="project" value="Ensembl"/>
</dbReference>
<comment type="catalytic activity">
    <reaction evidence="14">
        <text>Ca(2+)(in) = Ca(2+)(out)</text>
        <dbReference type="Rhea" id="RHEA:29671"/>
        <dbReference type="ChEBI" id="CHEBI:29108"/>
    </reaction>
</comment>
<evidence type="ECO:0000256" key="12">
    <source>
        <dbReference type="ARBA" id="ARBA00023136"/>
    </source>
</evidence>
<feature type="transmembrane region" description="Helical" evidence="17">
    <location>
        <begin position="453"/>
        <end position="474"/>
    </location>
</feature>
<keyword evidence="5" id="KW-0107">Calcium channel</keyword>
<dbReference type="Pfam" id="PF12796">
    <property type="entry name" value="Ank_2"/>
    <property type="match status" value="1"/>
</dbReference>
<dbReference type="PANTHER" id="PTHR10582">
    <property type="entry name" value="TRANSIENT RECEPTOR POTENTIAL ION CHANNEL PROTEIN"/>
    <property type="match status" value="1"/>
</dbReference>